<reference evidence="2" key="1">
    <citation type="journal article" date="2023" name="Hortic. Res.">
        <title>A chromosome-level phased genome enabling allele-level studies in sweet orange: a case study on citrus Huanglongbing tolerance.</title>
        <authorList>
            <person name="Wu B."/>
            <person name="Yu Q."/>
            <person name="Deng Z."/>
            <person name="Duan Y."/>
            <person name="Luo F."/>
            <person name="Gmitter F. Jr."/>
        </authorList>
    </citation>
    <scope>NUCLEOTIDE SEQUENCE [LARGE SCALE GENOMIC DNA]</scope>
    <source>
        <strain evidence="2">cv. Valencia</strain>
    </source>
</reference>
<evidence type="ECO:0000313" key="2">
    <source>
        <dbReference type="Proteomes" id="UP000829398"/>
    </source>
</evidence>
<sequence>MKRKLYTFSMKEGTTMKDHLDEFNKLILDLENVNVMLEDEDRALILLSSLPDSYEHFVDTLLYGRQTLTLKDVKNALESKDLKKISYFKDQAIGDAEWILDSGCTFHMCPNKEFFKTFESIDGGKVLLGNNLACKVTGMGTINIQMFDNKTRELKQVRYVPELKRNLISLGMMDKMGCSIKAEDGKIEVLNKGKVIINSVRRNGLYVLVGSVPQLGVNTNISNDKTKLWHMRLGHMSQKGMKELEKQGLFGHDQISHLEFCEKCVFGKATRLKFNTSKHETKQTLDYIHSDIWGPSQVPSHGGARYLITFIDDYSRKLWVYILKHKSKALDKFKEWTALMANQTGRKVKRLRTDNGLEYYSNEFDEFCKRLGIARHKTVRHTPQQNGLAERMNMTLIEKVRCMLLSSNLSKYFWAEAAVTAAYLINRSPSSALEFKTPQEVWFGKPPDLSNLKVFGCLAYAHIRQGKLEPRAVKCYFIGYPEGIKGYKIWSINGKPTRTFISRDVVFDEEALTQSRVETEIINTSSEEKGVVELEVESPKEAKQHPKQTHSELEGYQLARDRIRRTIKMPKRFRVEAETSEEPATYKQAMRTKDKRKWVAAMEEEMASLRKNKTWTLVKKPANQKLALTSGNFIYLLLYVDDMLLACKQREELEWLKGELSSEFEMKDLGLATKILGMHIIRDRVSKTLFLSQTGYVEKVLSRFGMNESKPVLTPLGAQFRLSKQEEPEENAEVEHMKNIPYISVVGCIIYPMVCTRLDLAYGIGVLSRFTSNPGKHHWHAAKWILRYLKGTTGLGIVYGRVDKSSDQIQGYVDSDFAGDLDKRRSITGYVYTLCGGAVSWKASLQSVVALSTTEAEYIALSEAVKEAIWLKGLVIELGLEQGSVNINCDSSSAIQLSKNPKYHERTKHVDIRLHFIRDEIAQEVVNVVKIASECNPADMLTKTLPSVKFKTALNLIGMVIQ</sequence>
<protein>
    <submittedName>
        <fullName evidence="1">Uncharacterized protein</fullName>
    </submittedName>
</protein>
<evidence type="ECO:0000313" key="1">
    <source>
        <dbReference type="EMBL" id="KAH9678127.1"/>
    </source>
</evidence>
<proteinExistence type="predicted"/>
<accession>A0ACB8HUY3</accession>
<gene>
    <name evidence="1" type="ORF">KPL71_025593</name>
</gene>
<name>A0ACB8HUY3_CITSI</name>
<dbReference type="Proteomes" id="UP000829398">
    <property type="component" value="Chromosome 9"/>
</dbReference>
<comment type="caution">
    <text evidence="1">The sequence shown here is derived from an EMBL/GenBank/DDBJ whole genome shotgun (WGS) entry which is preliminary data.</text>
</comment>
<dbReference type="EMBL" id="CM039178">
    <property type="protein sequence ID" value="KAH9678127.1"/>
    <property type="molecule type" value="Genomic_DNA"/>
</dbReference>
<keyword evidence="2" id="KW-1185">Reference proteome</keyword>
<organism evidence="1 2">
    <name type="scientific">Citrus sinensis</name>
    <name type="common">Sweet orange</name>
    <name type="synonym">Citrus aurantium var. sinensis</name>
    <dbReference type="NCBI Taxonomy" id="2711"/>
    <lineage>
        <taxon>Eukaryota</taxon>
        <taxon>Viridiplantae</taxon>
        <taxon>Streptophyta</taxon>
        <taxon>Embryophyta</taxon>
        <taxon>Tracheophyta</taxon>
        <taxon>Spermatophyta</taxon>
        <taxon>Magnoliopsida</taxon>
        <taxon>eudicotyledons</taxon>
        <taxon>Gunneridae</taxon>
        <taxon>Pentapetalae</taxon>
        <taxon>rosids</taxon>
        <taxon>malvids</taxon>
        <taxon>Sapindales</taxon>
        <taxon>Rutaceae</taxon>
        <taxon>Aurantioideae</taxon>
        <taxon>Citrus</taxon>
    </lineage>
</organism>